<gene>
    <name evidence="2" type="ORF">TL16_g05363</name>
</gene>
<reference evidence="3" key="1">
    <citation type="journal article" date="2023" name="Commun. Biol.">
        <title>Genome analysis of Parmales, the sister group of diatoms, reveals the evolutionary specialization of diatoms from phago-mixotrophs to photoautotrophs.</title>
        <authorList>
            <person name="Ban H."/>
            <person name="Sato S."/>
            <person name="Yoshikawa S."/>
            <person name="Yamada K."/>
            <person name="Nakamura Y."/>
            <person name="Ichinomiya M."/>
            <person name="Sato N."/>
            <person name="Blanc-Mathieu R."/>
            <person name="Endo H."/>
            <person name="Kuwata A."/>
            <person name="Ogata H."/>
        </authorList>
    </citation>
    <scope>NUCLEOTIDE SEQUENCE [LARGE SCALE GENOMIC DNA]</scope>
</reference>
<feature type="transmembrane region" description="Helical" evidence="1">
    <location>
        <begin position="189"/>
        <end position="208"/>
    </location>
</feature>
<evidence type="ECO:0000256" key="1">
    <source>
        <dbReference type="SAM" id="Phobius"/>
    </source>
</evidence>
<comment type="caution">
    <text evidence="2">The sequence shown here is derived from an EMBL/GenBank/DDBJ whole genome shotgun (WGS) entry which is preliminary data.</text>
</comment>
<sequence>MSLYGIEHTFTCANYSVAALDWDLRAYLPCPVPYIPVAEGFEWSLTETMHLPANYTCGTTTYADKAPMFIISRIPYGAFFYWVSIVNMMWILGGLKARDKKISLNNLNQMERMMCFLSLGSFMQALQCTICFWYMTADGPPQFSLFLSVISAFAIDSVIVLTITGWTGMNNIQGTKAVVPDKYKTMRNIFIVGNLVMQLVAATAEPYMSTAGDERVSSDLNTDYTYYDGSISSFRHLANLIVETTYSIIVFIEGVKLRNTLKSGKSEENPAAKKVLKYMKTCACVMPVVLLYRAMIVLGRLGTTLLGASPVCSGMWMLISIVDLMFALVYGACTLMIKPTRKSRKIKPNGSTATTAASTASSAG</sequence>
<dbReference type="AlphaFoldDB" id="A0A9W7AIZ5"/>
<feature type="transmembrane region" description="Helical" evidence="1">
    <location>
        <begin position="116"/>
        <end position="137"/>
    </location>
</feature>
<feature type="transmembrane region" description="Helical" evidence="1">
    <location>
        <begin position="143"/>
        <end position="168"/>
    </location>
</feature>
<keyword evidence="1" id="KW-0472">Membrane</keyword>
<feature type="transmembrane region" description="Helical" evidence="1">
    <location>
        <begin position="236"/>
        <end position="255"/>
    </location>
</feature>
<dbReference type="Proteomes" id="UP001162640">
    <property type="component" value="Unassembled WGS sequence"/>
</dbReference>
<evidence type="ECO:0000313" key="3">
    <source>
        <dbReference type="Proteomes" id="UP001162640"/>
    </source>
</evidence>
<feature type="transmembrane region" description="Helical" evidence="1">
    <location>
        <begin position="275"/>
        <end position="295"/>
    </location>
</feature>
<name>A0A9W7AIZ5_9STRA</name>
<proteinExistence type="predicted"/>
<keyword evidence="1" id="KW-1133">Transmembrane helix</keyword>
<accession>A0A9W7AIZ5</accession>
<keyword evidence="1" id="KW-0812">Transmembrane</keyword>
<organism evidence="2 3">
    <name type="scientific">Triparma laevis f. inornata</name>
    <dbReference type="NCBI Taxonomy" id="1714386"/>
    <lineage>
        <taxon>Eukaryota</taxon>
        <taxon>Sar</taxon>
        <taxon>Stramenopiles</taxon>
        <taxon>Ochrophyta</taxon>
        <taxon>Bolidophyceae</taxon>
        <taxon>Parmales</taxon>
        <taxon>Triparmaceae</taxon>
        <taxon>Triparma</taxon>
    </lineage>
</organism>
<evidence type="ECO:0000313" key="2">
    <source>
        <dbReference type="EMBL" id="GMH70252.1"/>
    </source>
</evidence>
<dbReference type="EMBL" id="BLQM01000155">
    <property type="protein sequence ID" value="GMH70252.1"/>
    <property type="molecule type" value="Genomic_DNA"/>
</dbReference>
<feature type="transmembrane region" description="Helical" evidence="1">
    <location>
        <begin position="74"/>
        <end position="95"/>
    </location>
</feature>
<protein>
    <submittedName>
        <fullName evidence="2">Uncharacterized protein</fullName>
    </submittedName>
</protein>
<feature type="transmembrane region" description="Helical" evidence="1">
    <location>
        <begin position="315"/>
        <end position="337"/>
    </location>
</feature>